<proteinExistence type="inferred from homology"/>
<evidence type="ECO:0000256" key="2">
    <source>
        <dbReference type="ARBA" id="ARBA00022801"/>
    </source>
</evidence>
<keyword evidence="3" id="KW-0460">Magnesium</keyword>
<reference evidence="4 5" key="1">
    <citation type="submission" date="2014-03" db="EMBL/GenBank/DDBJ databases">
        <title>Genomics of Bifidobacteria.</title>
        <authorList>
            <person name="Ventura M."/>
            <person name="Milani C."/>
            <person name="Lugli G.A."/>
        </authorList>
    </citation>
    <scope>NUCLEOTIDE SEQUENCE [LARGE SCALE GENOMIC DNA]</scope>
    <source>
        <strain evidence="4 5">LMG 21395</strain>
    </source>
</reference>
<evidence type="ECO:0000256" key="3">
    <source>
        <dbReference type="PIRSR" id="PIRSR605502-1"/>
    </source>
</evidence>
<dbReference type="Gene3D" id="1.10.4080.10">
    <property type="entry name" value="ADP-ribosylation/Crystallin J1"/>
    <property type="match status" value="1"/>
</dbReference>
<comment type="similarity">
    <text evidence="1">Belongs to the ADP-ribosylglycohydrolase family.</text>
</comment>
<dbReference type="InterPro" id="IPR050792">
    <property type="entry name" value="ADP-ribosylglycohydrolase"/>
</dbReference>
<dbReference type="InterPro" id="IPR036705">
    <property type="entry name" value="Ribosyl_crysJ1_sf"/>
</dbReference>
<protein>
    <submittedName>
        <fullName evidence="4">ADP-ribosylglycohydrolase</fullName>
    </submittedName>
</protein>
<dbReference type="PANTHER" id="PTHR16222:SF24">
    <property type="entry name" value="ADP-RIBOSYLHYDROLASE ARH3"/>
    <property type="match status" value="1"/>
</dbReference>
<dbReference type="InterPro" id="IPR005502">
    <property type="entry name" value="Ribosyl_crysJ1"/>
</dbReference>
<comment type="cofactor">
    <cofactor evidence="3">
        <name>Mg(2+)</name>
        <dbReference type="ChEBI" id="CHEBI:18420"/>
    </cofactor>
    <text evidence="3">Binds 2 magnesium ions per subunit.</text>
</comment>
<dbReference type="SUPFAM" id="SSF101478">
    <property type="entry name" value="ADP-ribosylglycohydrolase"/>
    <property type="match status" value="1"/>
</dbReference>
<keyword evidence="3" id="KW-0479">Metal-binding</keyword>
<dbReference type="Pfam" id="PF03747">
    <property type="entry name" value="ADP_ribosyl_GH"/>
    <property type="match status" value="1"/>
</dbReference>
<evidence type="ECO:0000256" key="1">
    <source>
        <dbReference type="ARBA" id="ARBA00010702"/>
    </source>
</evidence>
<dbReference type="EMBL" id="JGZT01000006">
    <property type="protein sequence ID" value="KFJ02774.1"/>
    <property type="molecule type" value="Genomic_DNA"/>
</dbReference>
<evidence type="ECO:0000313" key="5">
    <source>
        <dbReference type="Proteomes" id="UP000029003"/>
    </source>
</evidence>
<gene>
    <name evidence="4" type="ORF">THER5_1239</name>
</gene>
<feature type="binding site" evidence="3">
    <location>
        <position position="64"/>
    </location>
    <ligand>
        <name>Mg(2+)</name>
        <dbReference type="ChEBI" id="CHEBI:18420"/>
        <label>1</label>
    </ligand>
</feature>
<dbReference type="Proteomes" id="UP000029003">
    <property type="component" value="Unassembled WGS sequence"/>
</dbReference>
<comment type="caution">
    <text evidence="4">The sequence shown here is derived from an EMBL/GenBank/DDBJ whole genome shotgun (WGS) entry which is preliminary data.</text>
</comment>
<name>A0A087E4S3_9BIFI</name>
<dbReference type="GO" id="GO:0016787">
    <property type="term" value="F:hydrolase activity"/>
    <property type="evidence" value="ECO:0007669"/>
    <property type="project" value="UniProtKB-KW"/>
</dbReference>
<organism evidence="4 5">
    <name type="scientific">Bifidobacterium thermacidophilum subsp. thermacidophilum</name>
    <dbReference type="NCBI Taxonomy" id="79262"/>
    <lineage>
        <taxon>Bacteria</taxon>
        <taxon>Bacillati</taxon>
        <taxon>Actinomycetota</taxon>
        <taxon>Actinomycetes</taxon>
        <taxon>Bifidobacteriales</taxon>
        <taxon>Bifidobacteriaceae</taxon>
        <taxon>Bifidobacterium</taxon>
    </lineage>
</organism>
<accession>A0A087E4S3</accession>
<keyword evidence="2 4" id="KW-0378">Hydrolase</keyword>
<dbReference type="RefSeq" id="WP_052316552.1">
    <property type="nucleotide sequence ID" value="NZ_JGZT01000006.1"/>
</dbReference>
<evidence type="ECO:0000313" key="4">
    <source>
        <dbReference type="EMBL" id="KFJ02774.1"/>
    </source>
</evidence>
<dbReference type="AlphaFoldDB" id="A0A087E4S3"/>
<sequence length="393" mass="42594">MAKMATNRDFLKDINQYRGCLIGFAAGDALGYPVETMTEAQISRVYGAHGITRYHFKGGVAQISASTQMMLFTATGLLNGATRGIICGIQGAYEGYTRCCYQDWLKTQILAFAQLQDGQYHYSWLIDVPEMFNVRSPGKTCVCALIDSQPGSLQPAINTSKGCGGMLPIAPIGLYREASLRSDVLLDTIGAKTAELTHGHELGCIPAAAFVHIIDKITHEGMGIGQAVDDAITAIPELFPECRHMGEFRAIMSRAVALAAAHHADEDDLAAIHTLGSGWVAEETLAIAVYCALRYPDDFQKAVHAAVNHSGNSNATGAVTGSIVGASVGFSGIPRTFVDDLELRQVILTVADDLYHDCPEALVKSQYEPMTDKQAVWWETKYFGNTLHPQFRQ</sequence>
<dbReference type="PANTHER" id="PTHR16222">
    <property type="entry name" value="ADP-RIBOSYLGLYCOHYDROLASE"/>
    <property type="match status" value="1"/>
</dbReference>
<dbReference type="GO" id="GO:0046872">
    <property type="term" value="F:metal ion binding"/>
    <property type="evidence" value="ECO:0007669"/>
    <property type="project" value="UniProtKB-KW"/>
</dbReference>